<accession>A7EBX3</accession>
<keyword evidence="2" id="KW-1185">Reference proteome</keyword>
<dbReference type="EMBL" id="CH476623">
    <property type="protein sequence ID" value="EDN99951.1"/>
    <property type="molecule type" value="Genomic_DNA"/>
</dbReference>
<dbReference type="AlphaFoldDB" id="A7EBX3"/>
<gene>
    <name evidence="1" type="ORF">SS1G_02809</name>
</gene>
<dbReference type="HOGENOM" id="CLU_3392531_0_0_1"/>
<dbReference type="InParanoid" id="A7EBX3"/>
<dbReference type="KEGG" id="ssl:SS1G_02809"/>
<dbReference type="GeneID" id="5492873"/>
<proteinExistence type="predicted"/>
<dbReference type="RefSeq" id="XP_001596589.1">
    <property type="nucleotide sequence ID" value="XM_001596539.1"/>
</dbReference>
<protein>
    <submittedName>
        <fullName evidence="1">Uncharacterized protein</fullName>
    </submittedName>
</protein>
<dbReference type="Proteomes" id="UP000001312">
    <property type="component" value="Unassembled WGS sequence"/>
</dbReference>
<name>A7EBX3_SCLS1</name>
<evidence type="ECO:0000313" key="1">
    <source>
        <dbReference type="EMBL" id="EDN99951.1"/>
    </source>
</evidence>
<organism evidence="1 2">
    <name type="scientific">Sclerotinia sclerotiorum (strain ATCC 18683 / 1980 / Ss-1)</name>
    <name type="common">White mold</name>
    <name type="synonym">Whetzelinia sclerotiorum</name>
    <dbReference type="NCBI Taxonomy" id="665079"/>
    <lineage>
        <taxon>Eukaryota</taxon>
        <taxon>Fungi</taxon>
        <taxon>Dikarya</taxon>
        <taxon>Ascomycota</taxon>
        <taxon>Pezizomycotina</taxon>
        <taxon>Leotiomycetes</taxon>
        <taxon>Helotiales</taxon>
        <taxon>Sclerotiniaceae</taxon>
        <taxon>Sclerotinia</taxon>
    </lineage>
</organism>
<sequence>MAFVSSGEADENEYRLNVEYGVSVKGIFIIGP</sequence>
<reference evidence="2" key="1">
    <citation type="journal article" date="2011" name="PLoS Genet.">
        <title>Genomic analysis of the necrotrophic fungal pathogens Sclerotinia sclerotiorum and Botrytis cinerea.</title>
        <authorList>
            <person name="Amselem J."/>
            <person name="Cuomo C.A."/>
            <person name="van Kan J.A."/>
            <person name="Viaud M."/>
            <person name="Benito E.P."/>
            <person name="Couloux A."/>
            <person name="Coutinho P.M."/>
            <person name="de Vries R.P."/>
            <person name="Dyer P.S."/>
            <person name="Fillinger S."/>
            <person name="Fournier E."/>
            <person name="Gout L."/>
            <person name="Hahn M."/>
            <person name="Kohn L."/>
            <person name="Lapalu N."/>
            <person name="Plummer K.M."/>
            <person name="Pradier J.M."/>
            <person name="Quevillon E."/>
            <person name="Sharon A."/>
            <person name="Simon A."/>
            <person name="ten Have A."/>
            <person name="Tudzynski B."/>
            <person name="Tudzynski P."/>
            <person name="Wincker P."/>
            <person name="Andrew M."/>
            <person name="Anthouard V."/>
            <person name="Beever R.E."/>
            <person name="Beffa R."/>
            <person name="Benoit I."/>
            <person name="Bouzid O."/>
            <person name="Brault B."/>
            <person name="Chen Z."/>
            <person name="Choquer M."/>
            <person name="Collemare J."/>
            <person name="Cotton P."/>
            <person name="Danchin E.G."/>
            <person name="Da Silva C."/>
            <person name="Gautier A."/>
            <person name="Giraud C."/>
            <person name="Giraud T."/>
            <person name="Gonzalez C."/>
            <person name="Grossetete S."/>
            <person name="Guldener U."/>
            <person name="Henrissat B."/>
            <person name="Howlett B.J."/>
            <person name="Kodira C."/>
            <person name="Kretschmer M."/>
            <person name="Lappartient A."/>
            <person name="Leroch M."/>
            <person name="Levis C."/>
            <person name="Mauceli E."/>
            <person name="Neuveglise C."/>
            <person name="Oeser B."/>
            <person name="Pearson M."/>
            <person name="Poulain J."/>
            <person name="Poussereau N."/>
            <person name="Quesneville H."/>
            <person name="Rascle C."/>
            <person name="Schumacher J."/>
            <person name="Segurens B."/>
            <person name="Sexton A."/>
            <person name="Silva E."/>
            <person name="Sirven C."/>
            <person name="Soanes D.M."/>
            <person name="Talbot N.J."/>
            <person name="Templeton M."/>
            <person name="Yandava C."/>
            <person name="Yarden O."/>
            <person name="Zeng Q."/>
            <person name="Rollins J.A."/>
            <person name="Lebrun M.H."/>
            <person name="Dickman M."/>
        </authorList>
    </citation>
    <scope>NUCLEOTIDE SEQUENCE [LARGE SCALE GENOMIC DNA]</scope>
    <source>
        <strain evidence="2">ATCC 18683 / 1980 / Ss-1</strain>
    </source>
</reference>
<evidence type="ECO:0000313" key="2">
    <source>
        <dbReference type="Proteomes" id="UP000001312"/>
    </source>
</evidence>